<keyword evidence="2" id="KW-0560">Oxidoreductase</keyword>
<protein>
    <submittedName>
        <fullName evidence="2">Alkylhydroperoxidase AhpD family core domain-containing protein</fullName>
    </submittedName>
</protein>
<evidence type="ECO:0000259" key="1">
    <source>
        <dbReference type="Pfam" id="PF02627"/>
    </source>
</evidence>
<dbReference type="AlphaFoldDB" id="A0A1H5SBF9"/>
<organism evidence="2 3">
    <name type="scientific">Thermomonospora echinospora</name>
    <dbReference type="NCBI Taxonomy" id="1992"/>
    <lineage>
        <taxon>Bacteria</taxon>
        <taxon>Bacillati</taxon>
        <taxon>Actinomycetota</taxon>
        <taxon>Actinomycetes</taxon>
        <taxon>Streptosporangiales</taxon>
        <taxon>Thermomonosporaceae</taxon>
        <taxon>Thermomonospora</taxon>
    </lineage>
</organism>
<proteinExistence type="predicted"/>
<dbReference type="InterPro" id="IPR003779">
    <property type="entry name" value="CMD-like"/>
</dbReference>
<name>A0A1H5SBF9_9ACTN</name>
<feature type="domain" description="Carboxymuconolactone decarboxylase-like" evidence="1">
    <location>
        <begin position="49"/>
        <end position="131"/>
    </location>
</feature>
<evidence type="ECO:0000313" key="2">
    <source>
        <dbReference type="EMBL" id="SEF47845.1"/>
    </source>
</evidence>
<gene>
    <name evidence="2" type="ORF">SAMN04489712_101143</name>
</gene>
<keyword evidence="2" id="KW-0575">Peroxidase</keyword>
<accession>A0A1H5SBF9</accession>
<dbReference type="Proteomes" id="UP000236723">
    <property type="component" value="Unassembled WGS sequence"/>
</dbReference>
<keyword evidence="3" id="KW-1185">Reference proteome</keyword>
<dbReference type="PANTHER" id="PTHR34846">
    <property type="entry name" value="4-CARBOXYMUCONOLACTONE DECARBOXYLASE FAMILY PROTEIN (AFU_ORTHOLOGUE AFUA_6G11590)"/>
    <property type="match status" value="1"/>
</dbReference>
<dbReference type="EMBL" id="FNVO01000001">
    <property type="protein sequence ID" value="SEF47845.1"/>
    <property type="molecule type" value="Genomic_DNA"/>
</dbReference>
<dbReference type="InterPro" id="IPR029032">
    <property type="entry name" value="AhpD-like"/>
</dbReference>
<dbReference type="PANTHER" id="PTHR34846:SF5">
    <property type="entry name" value="CARBOXYMUCONOLACTONE DECARBOXYLASE-LIKE DOMAIN-CONTAINING PROTEIN"/>
    <property type="match status" value="1"/>
</dbReference>
<dbReference type="Gene3D" id="1.20.1290.10">
    <property type="entry name" value="AhpD-like"/>
    <property type="match status" value="1"/>
</dbReference>
<sequence>MPQQNPRMPPPLAPRLAPLEEGDWDDVLKGVVATAGPLNVFATLGRHRELFASWLEFSSMLLLRGTLSARVRELAILRTARNSRCAYEWAHHVPTGREAGLTDDEIVALGGALDAHAWAPQDWAVVAAADELHNTGTLSDAVWTLLARRLDERGLIELVMLIGHHRMLAYALNTLRVQPDAAT</sequence>
<dbReference type="Pfam" id="PF02627">
    <property type="entry name" value="CMD"/>
    <property type="match status" value="1"/>
</dbReference>
<evidence type="ECO:0000313" key="3">
    <source>
        <dbReference type="Proteomes" id="UP000236723"/>
    </source>
</evidence>
<dbReference type="GO" id="GO:0051920">
    <property type="term" value="F:peroxiredoxin activity"/>
    <property type="evidence" value="ECO:0007669"/>
    <property type="project" value="InterPro"/>
</dbReference>
<dbReference type="SUPFAM" id="SSF69118">
    <property type="entry name" value="AhpD-like"/>
    <property type="match status" value="1"/>
</dbReference>
<reference evidence="3" key="1">
    <citation type="submission" date="2016-10" db="EMBL/GenBank/DDBJ databases">
        <authorList>
            <person name="Varghese N."/>
            <person name="Submissions S."/>
        </authorList>
    </citation>
    <scope>NUCLEOTIDE SEQUENCE [LARGE SCALE GENOMIC DNA]</scope>
    <source>
        <strain evidence="3">DSM 43163</strain>
    </source>
</reference>